<dbReference type="EMBL" id="RQTK01000265">
    <property type="protein sequence ID" value="RUS82936.1"/>
    <property type="molecule type" value="Genomic_DNA"/>
</dbReference>
<gene>
    <name evidence="4" type="ORF">EGW08_009320</name>
</gene>
<reference evidence="4 5" key="1">
    <citation type="submission" date="2019-01" db="EMBL/GenBank/DDBJ databases">
        <title>A draft genome assembly of the solar-powered sea slug Elysia chlorotica.</title>
        <authorList>
            <person name="Cai H."/>
            <person name="Li Q."/>
            <person name="Fang X."/>
            <person name="Li J."/>
            <person name="Curtis N.E."/>
            <person name="Altenburger A."/>
            <person name="Shibata T."/>
            <person name="Feng M."/>
            <person name="Maeda T."/>
            <person name="Schwartz J.A."/>
            <person name="Shigenobu S."/>
            <person name="Lundholm N."/>
            <person name="Nishiyama T."/>
            <person name="Yang H."/>
            <person name="Hasebe M."/>
            <person name="Li S."/>
            <person name="Pierce S.K."/>
            <person name="Wang J."/>
        </authorList>
    </citation>
    <scope>NUCLEOTIDE SEQUENCE [LARGE SCALE GENOMIC DNA]</scope>
    <source>
        <strain evidence="4">EC2010</strain>
        <tissue evidence="4">Whole organism of an adult</tissue>
    </source>
</reference>
<dbReference type="SMART" id="SM00276">
    <property type="entry name" value="GLECT"/>
    <property type="match status" value="2"/>
</dbReference>
<evidence type="ECO:0000256" key="1">
    <source>
        <dbReference type="ARBA" id="ARBA00022734"/>
    </source>
</evidence>
<dbReference type="OrthoDB" id="8112755at2759"/>
<organism evidence="4 5">
    <name type="scientific">Elysia chlorotica</name>
    <name type="common">Eastern emerald elysia</name>
    <name type="synonym">Sea slug</name>
    <dbReference type="NCBI Taxonomy" id="188477"/>
    <lineage>
        <taxon>Eukaryota</taxon>
        <taxon>Metazoa</taxon>
        <taxon>Spiralia</taxon>
        <taxon>Lophotrochozoa</taxon>
        <taxon>Mollusca</taxon>
        <taxon>Gastropoda</taxon>
        <taxon>Heterobranchia</taxon>
        <taxon>Euthyneura</taxon>
        <taxon>Panpulmonata</taxon>
        <taxon>Sacoglossa</taxon>
        <taxon>Placobranchoidea</taxon>
        <taxon>Plakobranchidae</taxon>
        <taxon>Elysia</taxon>
    </lineage>
</organism>
<dbReference type="SMART" id="SM00908">
    <property type="entry name" value="Gal-bind_lectin"/>
    <property type="match status" value="2"/>
</dbReference>
<accession>A0A433TN61</accession>
<proteinExistence type="predicted"/>
<keyword evidence="5" id="KW-1185">Reference proteome</keyword>
<dbReference type="SUPFAM" id="SSF49899">
    <property type="entry name" value="Concanavalin A-like lectins/glucanases"/>
    <property type="match status" value="2"/>
</dbReference>
<evidence type="ECO:0000313" key="5">
    <source>
        <dbReference type="Proteomes" id="UP000271974"/>
    </source>
</evidence>
<dbReference type="Proteomes" id="UP000271974">
    <property type="component" value="Unassembled WGS sequence"/>
</dbReference>
<feature type="domain" description="Galectin" evidence="3">
    <location>
        <begin position="238"/>
        <end position="361"/>
    </location>
</feature>
<dbReference type="AlphaFoldDB" id="A0A433TN61"/>
<dbReference type="PROSITE" id="PS51304">
    <property type="entry name" value="GALECTIN"/>
    <property type="match status" value="2"/>
</dbReference>
<name>A0A433TN61_ELYCH</name>
<dbReference type="InterPro" id="IPR013320">
    <property type="entry name" value="ConA-like_dom_sf"/>
</dbReference>
<evidence type="ECO:0000313" key="4">
    <source>
        <dbReference type="EMBL" id="RUS82936.1"/>
    </source>
</evidence>
<comment type="caution">
    <text evidence="4">The sequence shown here is derived from an EMBL/GenBank/DDBJ whole genome shotgun (WGS) entry which is preliminary data.</text>
</comment>
<feature type="domain" description="Galectin" evidence="3">
    <location>
        <begin position="50"/>
        <end position="192"/>
    </location>
</feature>
<dbReference type="Pfam" id="PF00337">
    <property type="entry name" value="Gal-bind_lectin"/>
    <property type="match status" value="2"/>
</dbReference>
<dbReference type="InterPro" id="IPR044156">
    <property type="entry name" value="Galectin-like"/>
</dbReference>
<evidence type="ECO:0000259" key="3">
    <source>
        <dbReference type="PROSITE" id="PS51304"/>
    </source>
</evidence>
<sequence length="363" mass="40564">MNLQYHSLQVGQTPTSVWRYLLYGSICVLAWLRAASAVCSLNQLVAENTNLISLPGGLVAGHPLVMRISLLDTFVSLNFMLANKQWVAFMLEIRFSERSVVSNSFLGYWGAENRDTPHFDFTYGQVVTVFCVVNSASYHVYIDKVLFKKFDHRVPPDQVRFTSYSAAPSGGGCQSMAGGRAACGVLCNIRPLCKLVFDTCNTSGQCTCTFCDQLTGIAFSQTGTQTYLDIQLLAQNTQSISLPAGLIIGHPLIMTISLQDVTLNLLFKLSNGYIGFLTAIRFNERTVVSNSFLGQWGPEDRYTPHFNFQIGQVISVFCVVAPAHYELYIDRILFKRFPHRVDPTLITQIVLDVQFSRIVTFER</sequence>
<protein>
    <recommendedName>
        <fullName evidence="2">Galectin</fullName>
    </recommendedName>
</protein>
<dbReference type="PANTHER" id="PTHR11346">
    <property type="entry name" value="GALECTIN"/>
    <property type="match status" value="1"/>
</dbReference>
<dbReference type="PANTHER" id="PTHR11346:SF147">
    <property type="entry name" value="GALECTIN"/>
    <property type="match status" value="1"/>
</dbReference>
<dbReference type="Gene3D" id="2.60.120.200">
    <property type="match status" value="2"/>
</dbReference>
<dbReference type="GO" id="GO:0030246">
    <property type="term" value="F:carbohydrate binding"/>
    <property type="evidence" value="ECO:0007669"/>
    <property type="project" value="UniProtKB-UniRule"/>
</dbReference>
<evidence type="ECO:0000256" key="2">
    <source>
        <dbReference type="RuleBase" id="RU102079"/>
    </source>
</evidence>
<keyword evidence="1 2" id="KW-0430">Lectin</keyword>
<dbReference type="InterPro" id="IPR001079">
    <property type="entry name" value="Galectin_CRD"/>
</dbReference>